<organism evidence="2 3">
    <name type="scientific">Sphingomonas sabuli</name>
    <dbReference type="NCBI Taxonomy" id="2764186"/>
    <lineage>
        <taxon>Bacteria</taxon>
        <taxon>Pseudomonadati</taxon>
        <taxon>Pseudomonadota</taxon>
        <taxon>Alphaproteobacteria</taxon>
        <taxon>Sphingomonadales</taxon>
        <taxon>Sphingomonadaceae</taxon>
        <taxon>Sphingomonas</taxon>
    </lineage>
</organism>
<proteinExistence type="predicted"/>
<keyword evidence="1" id="KW-0472">Membrane</keyword>
<reference evidence="2 3" key="1">
    <citation type="submission" date="2020-08" db="EMBL/GenBank/DDBJ databases">
        <title>Sphingomonas sp. sand1-3 16S ribosomal RNA gene Genome sequencing and assembly.</title>
        <authorList>
            <person name="Kang M."/>
        </authorList>
    </citation>
    <scope>NUCLEOTIDE SEQUENCE [LARGE SCALE GENOMIC DNA]</scope>
    <source>
        <strain evidence="3">sand1-3</strain>
    </source>
</reference>
<evidence type="ECO:0000313" key="3">
    <source>
        <dbReference type="Proteomes" id="UP000515861"/>
    </source>
</evidence>
<protein>
    <submittedName>
        <fullName evidence="2">Uncharacterized protein</fullName>
    </submittedName>
</protein>
<name>A0A7G9L3A6_9SPHN</name>
<evidence type="ECO:0000313" key="2">
    <source>
        <dbReference type="EMBL" id="QNM83105.1"/>
    </source>
</evidence>
<keyword evidence="1" id="KW-0812">Transmembrane</keyword>
<accession>A0A7G9L3A6</accession>
<dbReference type="KEGG" id="ssau:H8M03_01715"/>
<evidence type="ECO:0000256" key="1">
    <source>
        <dbReference type="SAM" id="Phobius"/>
    </source>
</evidence>
<dbReference type="Proteomes" id="UP000515861">
    <property type="component" value="Chromosome"/>
</dbReference>
<dbReference type="RefSeq" id="WP_187480060.1">
    <property type="nucleotide sequence ID" value="NZ_CP060697.1"/>
</dbReference>
<keyword evidence="3" id="KW-1185">Reference proteome</keyword>
<keyword evidence="1" id="KW-1133">Transmembrane helix</keyword>
<feature type="transmembrane region" description="Helical" evidence="1">
    <location>
        <begin position="37"/>
        <end position="55"/>
    </location>
</feature>
<dbReference type="EMBL" id="CP060697">
    <property type="protein sequence ID" value="QNM83105.1"/>
    <property type="molecule type" value="Genomic_DNA"/>
</dbReference>
<sequence>MLLTPPKTITFLVSAILAAATLLSAFASVNIPWVSANELLAMTIAWALLALAVLIRGL</sequence>
<gene>
    <name evidence="2" type="ORF">H8M03_01715</name>
</gene>
<dbReference type="AlphaFoldDB" id="A0A7G9L3A6"/>